<dbReference type="PANTHER" id="PTHR46635:SF2">
    <property type="entry name" value="GLYCOSYL TRANSFERASE FAMILY 1 DOMAIN-CONTAINING PROTEIN"/>
    <property type="match status" value="1"/>
</dbReference>
<keyword evidence="1" id="KW-0808">Transferase</keyword>
<keyword evidence="4" id="KW-0812">Transmembrane</keyword>
<feature type="region of interest" description="Disordered" evidence="3">
    <location>
        <begin position="17"/>
        <end position="49"/>
    </location>
</feature>
<dbReference type="Pfam" id="PF00534">
    <property type="entry name" value="Glycos_transf_1"/>
    <property type="match status" value="1"/>
</dbReference>
<feature type="domain" description="Glycosyl transferase family 1" evidence="5">
    <location>
        <begin position="392"/>
        <end position="513"/>
    </location>
</feature>
<reference evidence="6" key="1">
    <citation type="submission" date="2020-06" db="EMBL/GenBank/DDBJ databases">
        <title>WGS assembly of Ceratodon purpureus strain R40.</title>
        <authorList>
            <person name="Carey S.B."/>
            <person name="Jenkins J."/>
            <person name="Shu S."/>
            <person name="Lovell J.T."/>
            <person name="Sreedasyam A."/>
            <person name="Maumus F."/>
            <person name="Tiley G.P."/>
            <person name="Fernandez-Pozo N."/>
            <person name="Barry K."/>
            <person name="Chen C."/>
            <person name="Wang M."/>
            <person name="Lipzen A."/>
            <person name="Daum C."/>
            <person name="Saski C.A."/>
            <person name="Payton A.C."/>
            <person name="Mcbreen J.C."/>
            <person name="Conrad R.E."/>
            <person name="Kollar L.M."/>
            <person name="Olsson S."/>
            <person name="Huttunen S."/>
            <person name="Landis J.B."/>
            <person name="Wickett N.J."/>
            <person name="Johnson M.G."/>
            <person name="Rensing S.A."/>
            <person name="Grimwood J."/>
            <person name="Schmutz J."/>
            <person name="Mcdaniel S.F."/>
        </authorList>
    </citation>
    <scope>NUCLEOTIDE SEQUENCE</scope>
    <source>
        <strain evidence="6">R40</strain>
    </source>
</reference>
<dbReference type="SUPFAM" id="SSF53756">
    <property type="entry name" value="UDP-Glycosyltransferase/glycogen phosphorylase"/>
    <property type="match status" value="1"/>
</dbReference>
<comment type="caution">
    <text evidence="6">The sequence shown here is derived from an EMBL/GenBank/DDBJ whole genome shotgun (WGS) entry which is preliminary data.</text>
</comment>
<evidence type="ECO:0000259" key="5">
    <source>
        <dbReference type="Pfam" id="PF00534"/>
    </source>
</evidence>
<evidence type="ECO:0000313" key="6">
    <source>
        <dbReference type="EMBL" id="KAG0564349.1"/>
    </source>
</evidence>
<feature type="transmembrane region" description="Helical" evidence="4">
    <location>
        <begin position="77"/>
        <end position="98"/>
    </location>
</feature>
<evidence type="ECO:0000256" key="2">
    <source>
        <dbReference type="SAM" id="Coils"/>
    </source>
</evidence>
<protein>
    <recommendedName>
        <fullName evidence="5">Glycosyl transferase family 1 domain-containing protein</fullName>
    </recommendedName>
</protein>
<accession>A0A8T0H1U3</accession>
<dbReference type="OrthoDB" id="1592604at2759"/>
<dbReference type="PANTHER" id="PTHR46635">
    <property type="entry name" value="GLYCOSYL TRANSFERASE FAMILY 1 PROTEIN"/>
    <property type="match status" value="1"/>
</dbReference>
<evidence type="ECO:0000256" key="3">
    <source>
        <dbReference type="SAM" id="MobiDB-lite"/>
    </source>
</evidence>
<gene>
    <name evidence="6" type="ORF">KC19_8G103300</name>
</gene>
<evidence type="ECO:0000256" key="4">
    <source>
        <dbReference type="SAM" id="Phobius"/>
    </source>
</evidence>
<dbReference type="Proteomes" id="UP000822688">
    <property type="component" value="Chromosome 8"/>
</dbReference>
<keyword evidence="4" id="KW-0472">Membrane</keyword>
<dbReference type="Gene3D" id="3.40.50.2000">
    <property type="entry name" value="Glycogen Phosphorylase B"/>
    <property type="match status" value="1"/>
</dbReference>
<keyword evidence="2" id="KW-0175">Coiled coil</keyword>
<keyword evidence="7" id="KW-1185">Reference proteome</keyword>
<feature type="coiled-coil region" evidence="2">
    <location>
        <begin position="652"/>
        <end position="707"/>
    </location>
</feature>
<evidence type="ECO:0000256" key="1">
    <source>
        <dbReference type="ARBA" id="ARBA00022676"/>
    </source>
</evidence>
<dbReference type="GO" id="GO:0016757">
    <property type="term" value="F:glycosyltransferase activity"/>
    <property type="evidence" value="ECO:0007669"/>
    <property type="project" value="UniProtKB-KW"/>
</dbReference>
<sequence>MDEEGAVNAHLWGSTFHEGAAEKRPGRQQMGLAGSGNRGHAEGNVGRRGGFGRAREVEMRGTGAAGKSPKSAKLYRILIAIVVVFFLIETIGNGLVFLRLRDADLQTGGMDIFPRAAIKQSVPAGDGARFVPRVLVERLLLSRGKATLAELRKEVRAPHRPPRLALICPNLALSPLSLYMLTIANGLRELGYNLEVHSLKDGDLRLTWEDMGISVTLLEASENSTNVDWLNYEGVIAASLNSKYVLDSLAQEPFTKIPVIWVINDDTLGRRLGEYKLAASTGLISDWKRSFQRADVMVFPDYALPLIYTMLDTGNFFVVPGSPAEVWTAEEYKLTHSRVILRAQHRVRSEDFVIAVVGSPFLYHGLWREHALVMHALALTLSTVGDALPKGGGRIQLLIIGHPNQASTYGASLQVMAEHLGLKNGTVRYVVASEDVTGMLWMSDAVLYGSFRDEQAFPPILSLAMSLQRPVIAPNRRAFREQIVDGENGVLFEVGDDTKLSDAVVRILKDESKGVMAANGQSMARNMFASNVSLSYGEILESILEFPSDADLPRSLDEAAKRVKGGWCWDMLFPANTPFQDFFQSRNKDRRAENDHVGSGIIKILEDVWTLRNFIEMSQNSTDIAQNSTERVRSHISSVDSELPSTFDLREAKAIEEDVVAEKTEREELDGRKVHVQTPLEDITKMIRKTEVRKDELKERSDAEIQRSAQALCIYEPYHGRGAWPFLQEENTLYRGLSLSTVDRRPGDDDVDAEVRLPALLNDTYYRNVLCEYGAFFAIANRIDLIHKNPWIGFQPWRTSSKDVALTTVAEAALTEAVSNGRDGDAVYFWARTGGHRDSSEDFWANCDATNSGHCREAFLDSWRRMYGLTATWTALPPMPADGGSWSAMHSWVMPTSSFVDFVLFARIFVDALDTQYYAEHHDLERCRFVRFQREGQHCYCGLLEGLVNVWAYHSGKRMIYVDPKTGTMEEQHALESRHGKMWVKFFNRGTLKAMDEDLAQAADDSDFPRERWLWPQTGEVYWEGIFERERQERWRLREERKQKQKEKQALIRSRLKQQILGKVVKLPPGEGELSSVNISQKPS</sequence>
<keyword evidence="1" id="KW-0328">Glycosyltransferase</keyword>
<dbReference type="EMBL" id="CM026429">
    <property type="protein sequence ID" value="KAG0564349.1"/>
    <property type="molecule type" value="Genomic_DNA"/>
</dbReference>
<dbReference type="CDD" id="cd03801">
    <property type="entry name" value="GT4_PimA-like"/>
    <property type="match status" value="1"/>
</dbReference>
<dbReference type="InterPro" id="IPR001296">
    <property type="entry name" value="Glyco_trans_1"/>
</dbReference>
<keyword evidence="4" id="KW-1133">Transmembrane helix</keyword>
<name>A0A8T0H1U3_CERPU</name>
<dbReference type="AlphaFoldDB" id="A0A8T0H1U3"/>
<organism evidence="6 7">
    <name type="scientific">Ceratodon purpureus</name>
    <name type="common">Fire moss</name>
    <name type="synonym">Dicranum purpureum</name>
    <dbReference type="NCBI Taxonomy" id="3225"/>
    <lineage>
        <taxon>Eukaryota</taxon>
        <taxon>Viridiplantae</taxon>
        <taxon>Streptophyta</taxon>
        <taxon>Embryophyta</taxon>
        <taxon>Bryophyta</taxon>
        <taxon>Bryophytina</taxon>
        <taxon>Bryopsida</taxon>
        <taxon>Dicranidae</taxon>
        <taxon>Pseudoditrichales</taxon>
        <taxon>Ditrichaceae</taxon>
        <taxon>Ceratodon</taxon>
    </lineage>
</organism>
<evidence type="ECO:0000313" key="7">
    <source>
        <dbReference type="Proteomes" id="UP000822688"/>
    </source>
</evidence>
<proteinExistence type="predicted"/>